<evidence type="ECO:0000256" key="6">
    <source>
        <dbReference type="ARBA" id="ARBA00022763"/>
    </source>
</evidence>
<evidence type="ECO:0000256" key="11">
    <source>
        <dbReference type="ARBA" id="ARBA00023125"/>
    </source>
</evidence>
<dbReference type="InterPro" id="IPR008918">
    <property type="entry name" value="HhH2"/>
</dbReference>
<dbReference type="Proteomes" id="UP000076798">
    <property type="component" value="Unassembled WGS sequence"/>
</dbReference>
<dbReference type="AlphaFoldDB" id="A0A166FFF1"/>
<evidence type="ECO:0000256" key="12">
    <source>
        <dbReference type="ARBA" id="ARBA00023204"/>
    </source>
</evidence>
<organism evidence="16 17">
    <name type="scientific">Sistotremastrum suecicum HHB10207 ss-3</name>
    <dbReference type="NCBI Taxonomy" id="1314776"/>
    <lineage>
        <taxon>Eukaryota</taxon>
        <taxon>Fungi</taxon>
        <taxon>Dikarya</taxon>
        <taxon>Basidiomycota</taxon>
        <taxon>Agaricomycotina</taxon>
        <taxon>Agaricomycetes</taxon>
        <taxon>Sistotremastrales</taxon>
        <taxon>Sistotremastraceae</taxon>
        <taxon>Sistotremastrum</taxon>
    </lineage>
</organism>
<evidence type="ECO:0000256" key="8">
    <source>
        <dbReference type="ARBA" id="ARBA00022839"/>
    </source>
</evidence>
<dbReference type="PANTHER" id="PTHR11081">
    <property type="entry name" value="FLAP ENDONUCLEASE FAMILY MEMBER"/>
    <property type="match status" value="1"/>
</dbReference>
<evidence type="ECO:0000256" key="7">
    <source>
        <dbReference type="ARBA" id="ARBA00022801"/>
    </source>
</evidence>
<proteinExistence type="inferred from homology"/>
<evidence type="ECO:0000256" key="13">
    <source>
        <dbReference type="ARBA" id="ARBA00023242"/>
    </source>
</evidence>
<keyword evidence="10" id="KW-0267">Excision nuclease</keyword>
<dbReference type="OrthoDB" id="26491at2759"/>
<sequence>MGIQGLLPLLKPIHNHTHVSEFSGKTLAVDAYVWLHKGAYGCAPDLVTGKPTVKYVDYAMHRVRMLRHFGIQPYLVFDGGPLPAKKGTEQERQKRRDENFARASELAKAGKHSQARDYYVKCVDVTPQMAYQLIKALRVEAVPYVVAPYEADAQLTYLERSGIVDGIITEDSDLLVFGARTVLFKFDISGSVVTISRAHFGNIHSGTFSLVGWTDTEFREMAMLSGCDYLASIPGIGLITAWKLLRKYKTVEKVLQFIRLEGAKKIPPSYLDSFRMAELAFKHQRVYCPRSRCLVYLTDIPDGHEWDSTKEAYIGL</sequence>
<dbReference type="InterPro" id="IPR006086">
    <property type="entry name" value="XPG-I_dom"/>
</dbReference>
<keyword evidence="13" id="KW-0539">Nucleus</keyword>
<keyword evidence="8" id="KW-0269">Exonuclease</keyword>
<keyword evidence="4" id="KW-0540">Nuclease</keyword>
<dbReference type="STRING" id="1314776.A0A166FFF1"/>
<dbReference type="FunFam" id="3.40.50.1010:FF:000002">
    <property type="entry name" value="Exonuclease 1, putative"/>
    <property type="match status" value="1"/>
</dbReference>
<dbReference type="GO" id="GO:0035312">
    <property type="term" value="F:5'-3' DNA exonuclease activity"/>
    <property type="evidence" value="ECO:0007669"/>
    <property type="project" value="InterPro"/>
</dbReference>
<dbReference type="Gene3D" id="1.10.150.20">
    <property type="entry name" value="5' to 3' exonuclease, C-terminal subdomain"/>
    <property type="match status" value="1"/>
</dbReference>
<keyword evidence="9" id="KW-0460">Magnesium</keyword>
<feature type="domain" description="XPG N-terminal" evidence="15">
    <location>
        <begin position="1"/>
        <end position="99"/>
    </location>
</feature>
<dbReference type="InterPro" id="IPR037315">
    <property type="entry name" value="EXO1_H3TH"/>
</dbReference>
<keyword evidence="5" id="KW-0479">Metal-binding</keyword>
<comment type="similarity">
    <text evidence="3">Belongs to the XPG/RAD2 endonuclease family. EXO1 subfamily.</text>
</comment>
<accession>A0A166FFF1</accession>
<dbReference type="SMART" id="SM00279">
    <property type="entry name" value="HhH2"/>
    <property type="match status" value="1"/>
</dbReference>
<dbReference type="Pfam" id="PF00867">
    <property type="entry name" value="XPG_I"/>
    <property type="match status" value="1"/>
</dbReference>
<name>A0A166FFF1_9AGAM</name>
<reference evidence="16 17" key="1">
    <citation type="journal article" date="2016" name="Mol. Biol. Evol.">
        <title>Comparative Genomics of Early-Diverging Mushroom-Forming Fungi Provides Insights into the Origins of Lignocellulose Decay Capabilities.</title>
        <authorList>
            <person name="Nagy L.G."/>
            <person name="Riley R."/>
            <person name="Tritt A."/>
            <person name="Adam C."/>
            <person name="Daum C."/>
            <person name="Floudas D."/>
            <person name="Sun H."/>
            <person name="Yadav J.S."/>
            <person name="Pangilinan J."/>
            <person name="Larsson K.H."/>
            <person name="Matsuura K."/>
            <person name="Barry K."/>
            <person name="Labutti K."/>
            <person name="Kuo R."/>
            <person name="Ohm R.A."/>
            <person name="Bhattacharya S.S."/>
            <person name="Shirouzu T."/>
            <person name="Yoshinaga Y."/>
            <person name="Martin F.M."/>
            <person name="Grigoriev I.V."/>
            <person name="Hibbett D.S."/>
        </authorList>
    </citation>
    <scope>NUCLEOTIDE SEQUENCE [LARGE SCALE GENOMIC DNA]</scope>
    <source>
        <strain evidence="16 17">HHB10207 ss-3</strain>
    </source>
</reference>
<dbReference type="InterPro" id="IPR044752">
    <property type="entry name" value="PIN-like_EXO1"/>
</dbReference>
<dbReference type="FunFam" id="1.10.150.20:FF:000011">
    <property type="entry name" value="exonuclease 1"/>
    <property type="match status" value="1"/>
</dbReference>
<comment type="subcellular location">
    <subcellularLocation>
        <location evidence="2">Nucleus</location>
    </subcellularLocation>
</comment>
<evidence type="ECO:0000256" key="3">
    <source>
        <dbReference type="ARBA" id="ARBA00010563"/>
    </source>
</evidence>
<evidence type="ECO:0000259" key="14">
    <source>
        <dbReference type="SMART" id="SM00484"/>
    </source>
</evidence>
<keyword evidence="6" id="KW-0227">DNA damage</keyword>
<evidence type="ECO:0000256" key="5">
    <source>
        <dbReference type="ARBA" id="ARBA00022723"/>
    </source>
</evidence>
<dbReference type="Gene3D" id="3.40.50.1010">
    <property type="entry name" value="5'-nuclease"/>
    <property type="match status" value="1"/>
</dbReference>
<dbReference type="GO" id="GO:0046872">
    <property type="term" value="F:metal ion binding"/>
    <property type="evidence" value="ECO:0007669"/>
    <property type="project" value="UniProtKB-KW"/>
</dbReference>
<evidence type="ECO:0000313" key="17">
    <source>
        <dbReference type="Proteomes" id="UP000076798"/>
    </source>
</evidence>
<gene>
    <name evidence="16" type="ORF">SISSUDRAFT_983246</name>
</gene>
<dbReference type="InterPro" id="IPR006085">
    <property type="entry name" value="XPG_DNA_repair_N"/>
</dbReference>
<feature type="domain" description="XPG-I" evidence="14">
    <location>
        <begin position="138"/>
        <end position="210"/>
    </location>
</feature>
<dbReference type="GO" id="GO:0017108">
    <property type="term" value="F:5'-flap endonuclease activity"/>
    <property type="evidence" value="ECO:0007669"/>
    <property type="project" value="TreeGrafter"/>
</dbReference>
<dbReference type="SMART" id="SM00484">
    <property type="entry name" value="XPGI"/>
    <property type="match status" value="1"/>
</dbReference>
<keyword evidence="17" id="KW-1185">Reference proteome</keyword>
<dbReference type="PANTHER" id="PTHR11081:SF65">
    <property type="entry name" value="DNA DAMAGE-INDUCIBLE PROTEIN DIN7-RELATED"/>
    <property type="match status" value="1"/>
</dbReference>
<dbReference type="GO" id="GO:0006281">
    <property type="term" value="P:DNA repair"/>
    <property type="evidence" value="ECO:0007669"/>
    <property type="project" value="UniProtKB-KW"/>
</dbReference>
<dbReference type="InterPro" id="IPR036279">
    <property type="entry name" value="5-3_exonuclease_C_sf"/>
</dbReference>
<keyword evidence="12" id="KW-0234">DNA repair</keyword>
<evidence type="ECO:0000313" key="16">
    <source>
        <dbReference type="EMBL" id="KZT40584.1"/>
    </source>
</evidence>
<dbReference type="CDD" id="cd09857">
    <property type="entry name" value="PIN_EXO1"/>
    <property type="match status" value="1"/>
</dbReference>
<dbReference type="EMBL" id="KV428031">
    <property type="protein sequence ID" value="KZT40584.1"/>
    <property type="molecule type" value="Genomic_DNA"/>
</dbReference>
<keyword evidence="11" id="KW-0238">DNA-binding</keyword>
<evidence type="ECO:0000256" key="2">
    <source>
        <dbReference type="ARBA" id="ARBA00004123"/>
    </source>
</evidence>
<comment type="cofactor">
    <cofactor evidence="1">
        <name>Mg(2+)</name>
        <dbReference type="ChEBI" id="CHEBI:18420"/>
    </cofactor>
</comment>
<keyword evidence="7" id="KW-0378">Hydrolase</keyword>
<dbReference type="GO" id="GO:0005634">
    <property type="term" value="C:nucleus"/>
    <property type="evidence" value="ECO:0007669"/>
    <property type="project" value="UniProtKB-SubCell"/>
</dbReference>
<evidence type="ECO:0000256" key="4">
    <source>
        <dbReference type="ARBA" id="ARBA00022722"/>
    </source>
</evidence>
<dbReference type="GO" id="GO:0003677">
    <property type="term" value="F:DNA binding"/>
    <property type="evidence" value="ECO:0007669"/>
    <property type="project" value="UniProtKB-KW"/>
</dbReference>
<evidence type="ECO:0000256" key="9">
    <source>
        <dbReference type="ARBA" id="ARBA00022842"/>
    </source>
</evidence>
<dbReference type="InterPro" id="IPR029060">
    <property type="entry name" value="PIN-like_dom_sf"/>
</dbReference>
<evidence type="ECO:0000256" key="1">
    <source>
        <dbReference type="ARBA" id="ARBA00001946"/>
    </source>
</evidence>
<dbReference type="PRINTS" id="PR00853">
    <property type="entry name" value="XPGRADSUPER"/>
</dbReference>
<protein>
    <submittedName>
        <fullName evidence="16">PIN domain-like protein</fullName>
    </submittedName>
</protein>
<dbReference type="CDD" id="cd09908">
    <property type="entry name" value="H3TH_EXO1"/>
    <property type="match status" value="1"/>
</dbReference>
<evidence type="ECO:0000256" key="10">
    <source>
        <dbReference type="ARBA" id="ARBA00022881"/>
    </source>
</evidence>
<dbReference type="SMART" id="SM00485">
    <property type="entry name" value="XPGN"/>
    <property type="match status" value="1"/>
</dbReference>
<dbReference type="SUPFAM" id="SSF88723">
    <property type="entry name" value="PIN domain-like"/>
    <property type="match status" value="1"/>
</dbReference>
<dbReference type="SUPFAM" id="SSF47807">
    <property type="entry name" value="5' to 3' exonuclease, C-terminal subdomain"/>
    <property type="match status" value="1"/>
</dbReference>
<dbReference type="InterPro" id="IPR006084">
    <property type="entry name" value="XPG/Rad2"/>
</dbReference>
<dbReference type="Pfam" id="PF00752">
    <property type="entry name" value="XPG_N"/>
    <property type="match status" value="1"/>
</dbReference>
<evidence type="ECO:0000259" key="15">
    <source>
        <dbReference type="SMART" id="SM00485"/>
    </source>
</evidence>